<evidence type="ECO:0000313" key="2">
    <source>
        <dbReference type="EMBL" id="KAK2722180.1"/>
    </source>
</evidence>
<dbReference type="AlphaFoldDB" id="A0AA88I5I5"/>
<reference evidence="2" key="1">
    <citation type="submission" date="2023-07" db="EMBL/GenBank/DDBJ databases">
        <title>Chromosome-level genome assembly of Artemia franciscana.</title>
        <authorList>
            <person name="Jo E."/>
        </authorList>
    </citation>
    <scope>NUCLEOTIDE SEQUENCE</scope>
    <source>
        <tissue evidence="2">Whole body</tissue>
    </source>
</reference>
<dbReference type="EMBL" id="JAVRJZ010000005">
    <property type="protein sequence ID" value="KAK2722180.1"/>
    <property type="molecule type" value="Genomic_DNA"/>
</dbReference>
<dbReference type="Proteomes" id="UP001187531">
    <property type="component" value="Unassembled WGS sequence"/>
</dbReference>
<keyword evidence="3" id="KW-1185">Reference proteome</keyword>
<feature type="non-terminal residue" evidence="2">
    <location>
        <position position="456"/>
    </location>
</feature>
<name>A0AA88I5I5_ARTSF</name>
<organism evidence="2 3">
    <name type="scientific">Artemia franciscana</name>
    <name type="common">Brine shrimp</name>
    <name type="synonym">Artemia sanfranciscana</name>
    <dbReference type="NCBI Taxonomy" id="6661"/>
    <lineage>
        <taxon>Eukaryota</taxon>
        <taxon>Metazoa</taxon>
        <taxon>Ecdysozoa</taxon>
        <taxon>Arthropoda</taxon>
        <taxon>Crustacea</taxon>
        <taxon>Branchiopoda</taxon>
        <taxon>Anostraca</taxon>
        <taxon>Artemiidae</taxon>
        <taxon>Artemia</taxon>
    </lineage>
</organism>
<protein>
    <recommendedName>
        <fullName evidence="1">Mutator-like transposase domain-containing protein</fullName>
    </recommendedName>
</protein>
<accession>A0AA88I5I5</accession>
<comment type="caution">
    <text evidence="2">The sequence shown here is derived from an EMBL/GenBank/DDBJ whole genome shotgun (WGS) entry which is preliminary data.</text>
</comment>
<dbReference type="Pfam" id="PF20700">
    <property type="entry name" value="Mutator"/>
    <property type="match status" value="1"/>
</dbReference>
<evidence type="ECO:0000259" key="1">
    <source>
        <dbReference type="Pfam" id="PF20700"/>
    </source>
</evidence>
<sequence>VIGLTETWLNDHNSALLNIPGYSFYNRNRQFRQHGGNGAYIRSDIEVLIVPVNNLLKNNINGKNILNCGEVFISDEDFLSDRSFTFHPDIATSSLIINGHGKFRCINYSLTDDTIQITGGYTYDPTEMDHEESHHSRAVSSARIRRNGRKSYSYLSEDNYELFWAFEDDLDLFSVAKKSTEERKSILESISILDSKDGRVIKKVNLKLEENLVKRIALLKSSGAHILFDYLTLSIEFPSSHYTVLRLVEKITDGDEAQIKLRKRKAELSCVLLFQKWKEDLDNVIQVHGKEARDLAMSDGRISEDGIPYTRVILDAGWDKRTKGHDYNAKSGHAIIFNYYTKNVLFVSSKNRYCYICSCARTKKVPPLDHFSYLNWNGSSSGMEQDMMVEGFVLSILIHGLRYLQFIGDGDSIVHQRLIERVTYGKGIVKHECSNHVPKNFIGDLYSLAKTNSPKS</sequence>
<gene>
    <name evidence="2" type="ORF">QYM36_002661</name>
</gene>
<proteinExistence type="predicted"/>
<feature type="domain" description="Mutator-like transposase" evidence="1">
    <location>
        <begin position="276"/>
        <end position="450"/>
    </location>
</feature>
<dbReference type="InterPro" id="IPR049012">
    <property type="entry name" value="Mutator_transp_dom"/>
</dbReference>
<evidence type="ECO:0000313" key="3">
    <source>
        <dbReference type="Proteomes" id="UP001187531"/>
    </source>
</evidence>